<reference evidence="1" key="1">
    <citation type="submission" date="2022-09" db="EMBL/GenBank/DDBJ databases">
        <title>Interaction between co-microsymbionts with complementary sets of symbiotic genes in legume-rhizobium systems.</title>
        <authorList>
            <person name="Safronova V."/>
            <person name="Sazanova A."/>
            <person name="Afonin A."/>
            <person name="Chirak E."/>
        </authorList>
    </citation>
    <scope>NUCLEOTIDE SEQUENCE</scope>
    <source>
        <strain evidence="1">A18/3m</strain>
    </source>
</reference>
<dbReference type="EMBL" id="CP104973">
    <property type="protein sequence ID" value="UXN59390.1"/>
    <property type="molecule type" value="Genomic_DNA"/>
</dbReference>
<dbReference type="Proteomes" id="UP001061991">
    <property type="component" value="Chromosome"/>
</dbReference>
<keyword evidence="2" id="KW-1185">Reference proteome</keyword>
<gene>
    <name evidence="1" type="ORF">N8E88_22715</name>
</gene>
<name>A0ACD4D0L1_9HYPH</name>
<sequence length="477" mass="47716">MALDPRLFSLLGIYNGPWTPLAGYSSLNPIVNGTDTNTGHDNITLTGGALNLNVTVNGLSGNDFIDSRNVGLVNFLNGGAGNDQIYGGPGINTINGGDGNDYVMGGRGADILNGGAGIDTLSYESTSDSGITLTLNASGGVNLGEFLPGRSNAGADVIGGGFENVVGTNQDDKITGNASHNILIGLGGTDLLLGMAGNDTLIGGGGRDGMDGGDGVDTVSYETSPGGVRITFESDSFASGRGGDAELDGIENVENAIGSNFNDELKGDAGNNVLRGGGGADLLDGRVGSDTADYSTSAAGVTVNLETGVASGGDAQGDTFINIENITGSNFNDNLHGGGGGVVRGGAGNDTLTAAAGSAFIGGAGADTILGSFEADTFRYENVTDDGDTIKLVDAGMPKSTLDVSQIDANSITGGNQDFVFIGGGQFGENTPGQLRYVASGDIQGNVDNDADAEFVIHLTAPIASGTPLTDYAILIL</sequence>
<organism evidence="1 2">
    <name type="scientific">Phyllobacterium zundukense</name>
    <dbReference type="NCBI Taxonomy" id="1867719"/>
    <lineage>
        <taxon>Bacteria</taxon>
        <taxon>Pseudomonadati</taxon>
        <taxon>Pseudomonadota</taxon>
        <taxon>Alphaproteobacteria</taxon>
        <taxon>Hyphomicrobiales</taxon>
        <taxon>Phyllobacteriaceae</taxon>
        <taxon>Phyllobacterium</taxon>
    </lineage>
</organism>
<evidence type="ECO:0000313" key="2">
    <source>
        <dbReference type="Proteomes" id="UP001061991"/>
    </source>
</evidence>
<protein>
    <submittedName>
        <fullName evidence="1">Uncharacterized protein</fullName>
    </submittedName>
</protein>
<evidence type="ECO:0000313" key="1">
    <source>
        <dbReference type="EMBL" id="UXN59390.1"/>
    </source>
</evidence>
<accession>A0ACD4D0L1</accession>
<proteinExistence type="predicted"/>